<evidence type="ECO:0000313" key="1">
    <source>
        <dbReference type="EMBL" id="MBA0643488.1"/>
    </source>
</evidence>
<gene>
    <name evidence="1" type="ORF">Goklo_027778</name>
</gene>
<keyword evidence="2" id="KW-1185">Reference proteome</keyword>
<proteinExistence type="predicted"/>
<dbReference type="Proteomes" id="UP000593573">
    <property type="component" value="Unassembled WGS sequence"/>
</dbReference>
<dbReference type="AlphaFoldDB" id="A0A7J8TZ20"/>
<dbReference type="OrthoDB" id="1000834at2759"/>
<accession>A0A7J8TZ20</accession>
<dbReference type="EMBL" id="JABFAB010000003">
    <property type="protein sequence ID" value="MBA0643488.1"/>
    <property type="molecule type" value="Genomic_DNA"/>
</dbReference>
<sequence>MEGEERKKKKEKALEWKKKAEEAVEVGGLSYIDFDRFVKEALKHDGLVRLGEGFVAAGGYICDHNGGWIIGFCRYLGNCTVTEAKLFEDLGCVKPSSGKTIR</sequence>
<protein>
    <submittedName>
        <fullName evidence="1">Uncharacterized protein</fullName>
    </submittedName>
</protein>
<reference evidence="1 2" key="1">
    <citation type="journal article" date="2019" name="Genome Biol. Evol.">
        <title>Insights into the evolution of the New World diploid cottons (Gossypium, subgenus Houzingenia) based on genome sequencing.</title>
        <authorList>
            <person name="Grover C.E."/>
            <person name="Arick M.A. 2nd"/>
            <person name="Thrash A."/>
            <person name="Conover J.L."/>
            <person name="Sanders W.S."/>
            <person name="Peterson D.G."/>
            <person name="Frelichowski J.E."/>
            <person name="Scheffler J.A."/>
            <person name="Scheffler B.E."/>
            <person name="Wendel J.F."/>
        </authorList>
    </citation>
    <scope>NUCLEOTIDE SEQUENCE [LARGE SCALE GENOMIC DNA]</scope>
    <source>
        <strain evidence="1">57</strain>
        <tissue evidence="1">Leaf</tissue>
    </source>
</reference>
<name>A0A7J8TZ20_9ROSI</name>
<evidence type="ECO:0000313" key="2">
    <source>
        <dbReference type="Proteomes" id="UP000593573"/>
    </source>
</evidence>
<organism evidence="1 2">
    <name type="scientific">Gossypium klotzschianum</name>
    <dbReference type="NCBI Taxonomy" id="34286"/>
    <lineage>
        <taxon>Eukaryota</taxon>
        <taxon>Viridiplantae</taxon>
        <taxon>Streptophyta</taxon>
        <taxon>Embryophyta</taxon>
        <taxon>Tracheophyta</taxon>
        <taxon>Spermatophyta</taxon>
        <taxon>Magnoliopsida</taxon>
        <taxon>eudicotyledons</taxon>
        <taxon>Gunneridae</taxon>
        <taxon>Pentapetalae</taxon>
        <taxon>rosids</taxon>
        <taxon>malvids</taxon>
        <taxon>Malvales</taxon>
        <taxon>Malvaceae</taxon>
        <taxon>Malvoideae</taxon>
        <taxon>Gossypium</taxon>
    </lineage>
</organism>
<comment type="caution">
    <text evidence="1">The sequence shown here is derived from an EMBL/GenBank/DDBJ whole genome shotgun (WGS) entry which is preliminary data.</text>
</comment>